<accession>A0ABV4ZAC1</accession>
<name>A0ABV4ZAC1_9PSED</name>
<organism evidence="2 3">
    <name type="scientific">Pseudomonas boreofloridensis</name>
    <dbReference type="NCBI Taxonomy" id="3064348"/>
    <lineage>
        <taxon>Bacteria</taxon>
        <taxon>Pseudomonadati</taxon>
        <taxon>Pseudomonadota</taxon>
        <taxon>Gammaproteobacteria</taxon>
        <taxon>Pseudomonadales</taxon>
        <taxon>Pseudomonadaceae</taxon>
        <taxon>Pseudomonas</taxon>
    </lineage>
</organism>
<sequence>MNTPATLYETDRLIVRRFCEGDAAALFDYLHRPTASCFFSLALSDTAAAAQEAKQRGIDNEYFAVCLKHDGALVGDVFAHPEKDQPDTFSIGWNFNPRFAGQGYAHEAAVALVDYLFNERGLRRLYAYVEDTNLPSQRLCEKLGMRREGLFMEFVSFMKDDHGVPVYENTYQYAVLSKEWRTTQSRP</sequence>
<evidence type="ECO:0000259" key="1">
    <source>
        <dbReference type="PROSITE" id="PS51186"/>
    </source>
</evidence>
<protein>
    <submittedName>
        <fullName evidence="2">GNAT family N-acetyltransferase</fullName>
        <ecNumber evidence="2">2.3.-.-</ecNumber>
    </submittedName>
</protein>
<dbReference type="InterPro" id="IPR051531">
    <property type="entry name" value="N-acetyltransferase"/>
</dbReference>
<proteinExistence type="predicted"/>
<dbReference type="Proteomes" id="UP001577047">
    <property type="component" value="Unassembled WGS sequence"/>
</dbReference>
<dbReference type="EC" id="2.3.-.-" evidence="2"/>
<dbReference type="PROSITE" id="PS51186">
    <property type="entry name" value="GNAT"/>
    <property type="match status" value="1"/>
</dbReference>
<dbReference type="PANTHER" id="PTHR43792:SF1">
    <property type="entry name" value="N-ACETYLTRANSFERASE DOMAIN-CONTAINING PROTEIN"/>
    <property type="match status" value="1"/>
</dbReference>
<keyword evidence="2" id="KW-0808">Transferase</keyword>
<dbReference type="Pfam" id="PF13302">
    <property type="entry name" value="Acetyltransf_3"/>
    <property type="match status" value="1"/>
</dbReference>
<dbReference type="InterPro" id="IPR000182">
    <property type="entry name" value="GNAT_dom"/>
</dbReference>
<keyword evidence="3" id="KW-1185">Reference proteome</keyword>
<dbReference type="RefSeq" id="WP_304484741.1">
    <property type="nucleotide sequence ID" value="NZ_JAUQOQ010000012.1"/>
</dbReference>
<dbReference type="GO" id="GO:0016746">
    <property type="term" value="F:acyltransferase activity"/>
    <property type="evidence" value="ECO:0007669"/>
    <property type="project" value="UniProtKB-KW"/>
</dbReference>
<reference evidence="2 3" key="1">
    <citation type="submission" date="2024-09" db="EMBL/GenBank/DDBJ databases">
        <authorList>
            <person name="Fullem K."/>
        </authorList>
    </citation>
    <scope>NUCLEOTIDE SEQUENCE [LARGE SCALE GENOMIC DNA]</scope>
    <source>
        <strain evidence="3">K1(2024)</strain>
    </source>
</reference>
<dbReference type="PANTHER" id="PTHR43792">
    <property type="entry name" value="GNAT FAMILY, PUTATIVE (AFU_ORTHOLOGUE AFUA_3G00765)-RELATED-RELATED"/>
    <property type="match status" value="1"/>
</dbReference>
<dbReference type="Gene3D" id="3.40.630.30">
    <property type="match status" value="1"/>
</dbReference>
<dbReference type="SUPFAM" id="SSF55729">
    <property type="entry name" value="Acyl-CoA N-acyltransferases (Nat)"/>
    <property type="match status" value="1"/>
</dbReference>
<dbReference type="InterPro" id="IPR016181">
    <property type="entry name" value="Acyl_CoA_acyltransferase"/>
</dbReference>
<comment type="caution">
    <text evidence="2">The sequence shown here is derived from an EMBL/GenBank/DDBJ whole genome shotgun (WGS) entry which is preliminary data.</text>
</comment>
<feature type="domain" description="N-acetyltransferase" evidence="1">
    <location>
        <begin position="13"/>
        <end position="163"/>
    </location>
</feature>
<dbReference type="EMBL" id="JBHFXX010000011">
    <property type="protein sequence ID" value="MFB3801576.1"/>
    <property type="molecule type" value="Genomic_DNA"/>
</dbReference>
<gene>
    <name evidence="2" type="ORF">ACE1YR_14250</name>
</gene>
<evidence type="ECO:0000313" key="3">
    <source>
        <dbReference type="Proteomes" id="UP001577047"/>
    </source>
</evidence>
<evidence type="ECO:0000313" key="2">
    <source>
        <dbReference type="EMBL" id="MFB3801576.1"/>
    </source>
</evidence>
<keyword evidence="2" id="KW-0012">Acyltransferase</keyword>